<evidence type="ECO:0000256" key="5">
    <source>
        <dbReference type="ARBA" id="ARBA00022989"/>
    </source>
</evidence>
<feature type="transmembrane region" description="Helical" evidence="7">
    <location>
        <begin position="382"/>
        <end position="400"/>
    </location>
</feature>
<feature type="transmembrane region" description="Helical" evidence="7">
    <location>
        <begin position="262"/>
        <end position="281"/>
    </location>
</feature>
<reference evidence="10" key="1">
    <citation type="submission" date="2016-10" db="EMBL/GenBank/DDBJ databases">
        <authorList>
            <person name="Varghese N."/>
            <person name="Submissions S."/>
        </authorList>
    </citation>
    <scope>NUCLEOTIDE SEQUENCE [LARGE SCALE GENOMIC DNA]</scope>
    <source>
        <strain evidence="10">CGMCC 1.10329</strain>
    </source>
</reference>
<feature type="transmembrane region" description="Helical" evidence="7">
    <location>
        <begin position="318"/>
        <end position="339"/>
    </location>
</feature>
<evidence type="ECO:0000313" key="10">
    <source>
        <dbReference type="Proteomes" id="UP000183769"/>
    </source>
</evidence>
<dbReference type="PROSITE" id="PS50850">
    <property type="entry name" value="MFS"/>
    <property type="match status" value="1"/>
</dbReference>
<feature type="transmembrane region" description="Helical" evidence="7">
    <location>
        <begin position="184"/>
        <end position="202"/>
    </location>
</feature>
<proteinExistence type="predicted"/>
<feature type="transmembrane region" description="Helical" evidence="7">
    <location>
        <begin position="359"/>
        <end position="376"/>
    </location>
</feature>
<keyword evidence="6 7" id="KW-0472">Membrane</keyword>
<gene>
    <name evidence="9" type="ORF">SAMN05216277_11123</name>
</gene>
<evidence type="ECO:0000313" key="9">
    <source>
        <dbReference type="EMBL" id="SFP88231.1"/>
    </source>
</evidence>
<keyword evidence="3" id="KW-1003">Cell membrane</keyword>
<feature type="transmembrane region" description="Helical" evidence="7">
    <location>
        <begin position="154"/>
        <end position="178"/>
    </location>
</feature>
<feature type="transmembrane region" description="Helical" evidence="7">
    <location>
        <begin position="231"/>
        <end position="250"/>
    </location>
</feature>
<feature type="transmembrane region" description="Helical" evidence="7">
    <location>
        <begin position="293"/>
        <end position="312"/>
    </location>
</feature>
<evidence type="ECO:0000256" key="7">
    <source>
        <dbReference type="SAM" id="Phobius"/>
    </source>
</evidence>
<keyword evidence="4 7" id="KW-0812">Transmembrane</keyword>
<dbReference type="InterPro" id="IPR050171">
    <property type="entry name" value="MFS_Transporters"/>
</dbReference>
<feature type="domain" description="Major facilitator superfamily (MFS) profile" evidence="8">
    <location>
        <begin position="30"/>
        <end position="404"/>
    </location>
</feature>
<evidence type="ECO:0000259" key="8">
    <source>
        <dbReference type="PROSITE" id="PS50850"/>
    </source>
</evidence>
<dbReference type="InterPro" id="IPR020846">
    <property type="entry name" value="MFS_dom"/>
</dbReference>
<dbReference type="GO" id="GO:0005886">
    <property type="term" value="C:plasma membrane"/>
    <property type="evidence" value="ECO:0007669"/>
    <property type="project" value="UniProtKB-SubCell"/>
</dbReference>
<dbReference type="SUPFAM" id="SSF103473">
    <property type="entry name" value="MFS general substrate transporter"/>
    <property type="match status" value="1"/>
</dbReference>
<accession>A0A1I5TZ95</accession>
<comment type="subcellular location">
    <subcellularLocation>
        <location evidence="1">Cell membrane</location>
        <topology evidence="1">Multi-pass membrane protein</topology>
    </subcellularLocation>
</comment>
<dbReference type="InterPro" id="IPR011701">
    <property type="entry name" value="MFS"/>
</dbReference>
<keyword evidence="5 7" id="KW-1133">Transmembrane helix</keyword>
<feature type="transmembrane region" description="Helical" evidence="7">
    <location>
        <begin position="60"/>
        <end position="79"/>
    </location>
</feature>
<evidence type="ECO:0000256" key="1">
    <source>
        <dbReference type="ARBA" id="ARBA00004651"/>
    </source>
</evidence>
<protein>
    <submittedName>
        <fullName evidence="9">Predicted arabinose efflux permease, MFS family</fullName>
    </submittedName>
</protein>
<keyword evidence="2" id="KW-0813">Transport</keyword>
<dbReference type="PANTHER" id="PTHR23517">
    <property type="entry name" value="RESISTANCE PROTEIN MDTM, PUTATIVE-RELATED-RELATED"/>
    <property type="match status" value="1"/>
</dbReference>
<dbReference type="Proteomes" id="UP000183769">
    <property type="component" value="Unassembled WGS sequence"/>
</dbReference>
<keyword evidence="10" id="KW-1185">Reference proteome</keyword>
<dbReference type="Pfam" id="PF07690">
    <property type="entry name" value="MFS_1"/>
    <property type="match status" value="1"/>
</dbReference>
<dbReference type="EMBL" id="FOXI01000011">
    <property type="protein sequence ID" value="SFP88231.1"/>
    <property type="molecule type" value="Genomic_DNA"/>
</dbReference>
<dbReference type="Gene3D" id="1.20.1250.20">
    <property type="entry name" value="MFS general substrate transporter like domains"/>
    <property type="match status" value="2"/>
</dbReference>
<dbReference type="InterPro" id="IPR036259">
    <property type="entry name" value="MFS_trans_sf"/>
</dbReference>
<dbReference type="PANTHER" id="PTHR23517:SF3">
    <property type="entry name" value="INTEGRAL MEMBRANE TRANSPORT PROTEIN"/>
    <property type="match status" value="1"/>
</dbReference>
<feature type="transmembrane region" description="Helical" evidence="7">
    <location>
        <begin position="91"/>
        <end position="111"/>
    </location>
</feature>
<feature type="transmembrane region" description="Helical" evidence="7">
    <location>
        <begin position="117"/>
        <end position="134"/>
    </location>
</feature>
<dbReference type="OrthoDB" id="29061at2157"/>
<evidence type="ECO:0000256" key="4">
    <source>
        <dbReference type="ARBA" id="ARBA00022692"/>
    </source>
</evidence>
<evidence type="ECO:0000256" key="3">
    <source>
        <dbReference type="ARBA" id="ARBA00022475"/>
    </source>
</evidence>
<dbReference type="AlphaFoldDB" id="A0A1I5TZ95"/>
<evidence type="ECO:0000256" key="6">
    <source>
        <dbReference type="ARBA" id="ARBA00023136"/>
    </source>
</evidence>
<sequence length="404" mass="41876">MAFKYVGAGVTPVSHSTDEERLFRGYSGRLLLVISLGWALLQAGRLSISPLLTAIAGDLQISSGAAGFAITVVWGTYAILQYPSGRFSDRLSRTTLLVSGLSLAAVGFLTLSAAPTYPAFLFGAVVIGVGVGFYPTPARGMVSDLFVAKRGRAFGLHTGSGDVGGILAAGIGTVVLAVATWRAAFGPIAVALLLIALLLHLWSNEGYEVAKVDLAVGDTFRRILGVPRLRWLLFAYALYAFTWQSATGFLPTYLRAKELSPVVANASFALLFVVGALAKPLAGGLGDRVPRGLLAPGVLVIAAVALVGLVLASTPTAALIAVGVFAAGLLAYPPVMQAYLMDSFPGDSMGGDLGAMRSVYIGIGSLGATYVGVVAQYVNYDIAFTGLVGCLLLSSVVIVLRGRE</sequence>
<organism evidence="9 10">
    <name type="scientific">Halolamina pelagica</name>
    <dbReference type="NCBI Taxonomy" id="699431"/>
    <lineage>
        <taxon>Archaea</taxon>
        <taxon>Methanobacteriati</taxon>
        <taxon>Methanobacteriota</taxon>
        <taxon>Stenosarchaea group</taxon>
        <taxon>Halobacteria</taxon>
        <taxon>Halobacteriales</taxon>
        <taxon>Haloferacaceae</taxon>
    </lineage>
</organism>
<name>A0A1I5TZ95_9EURY</name>
<dbReference type="GO" id="GO:0022857">
    <property type="term" value="F:transmembrane transporter activity"/>
    <property type="evidence" value="ECO:0007669"/>
    <property type="project" value="InterPro"/>
</dbReference>
<evidence type="ECO:0000256" key="2">
    <source>
        <dbReference type="ARBA" id="ARBA00022448"/>
    </source>
</evidence>
<feature type="transmembrane region" description="Helical" evidence="7">
    <location>
        <begin position="30"/>
        <end position="48"/>
    </location>
</feature>